<organism evidence="2 3">
    <name type="scientific">Podospora aff. communis PSN243</name>
    <dbReference type="NCBI Taxonomy" id="3040156"/>
    <lineage>
        <taxon>Eukaryota</taxon>
        <taxon>Fungi</taxon>
        <taxon>Dikarya</taxon>
        <taxon>Ascomycota</taxon>
        <taxon>Pezizomycotina</taxon>
        <taxon>Sordariomycetes</taxon>
        <taxon>Sordariomycetidae</taxon>
        <taxon>Sordariales</taxon>
        <taxon>Podosporaceae</taxon>
        <taxon>Podospora</taxon>
    </lineage>
</organism>
<dbReference type="PANTHER" id="PTHR14303">
    <property type="entry name" value="DNA POLYMERASE DELTA SUBUNIT 4"/>
    <property type="match status" value="1"/>
</dbReference>
<dbReference type="InterPro" id="IPR007218">
    <property type="entry name" value="DNA_pol_delta_4"/>
</dbReference>
<gene>
    <name evidence="2" type="ORF">QBC34DRAFT_391843</name>
</gene>
<reference evidence="2" key="2">
    <citation type="submission" date="2023-05" db="EMBL/GenBank/DDBJ databases">
        <authorList>
            <consortium name="Lawrence Berkeley National Laboratory"/>
            <person name="Steindorff A."/>
            <person name="Hensen N."/>
            <person name="Bonometti L."/>
            <person name="Westerberg I."/>
            <person name="Brannstrom I.O."/>
            <person name="Guillou S."/>
            <person name="Cros-Aarteil S."/>
            <person name="Calhoun S."/>
            <person name="Haridas S."/>
            <person name="Kuo A."/>
            <person name="Mondo S."/>
            <person name="Pangilinan J."/>
            <person name="Riley R."/>
            <person name="Labutti K."/>
            <person name="Andreopoulos B."/>
            <person name="Lipzen A."/>
            <person name="Chen C."/>
            <person name="Yanf M."/>
            <person name="Daum C."/>
            <person name="Ng V."/>
            <person name="Clum A."/>
            <person name="Ohm R."/>
            <person name="Martin F."/>
            <person name="Silar P."/>
            <person name="Natvig D."/>
            <person name="Lalanne C."/>
            <person name="Gautier V."/>
            <person name="Ament-Velasquez S.L."/>
            <person name="Kruys A."/>
            <person name="Hutchinson M.I."/>
            <person name="Powell A.J."/>
            <person name="Barry K."/>
            <person name="Miller A.N."/>
            <person name="Grigoriev I.V."/>
            <person name="Debuchy R."/>
            <person name="Gladieux P."/>
            <person name="Thoren M.H."/>
            <person name="Johannesson H."/>
        </authorList>
    </citation>
    <scope>NUCLEOTIDE SEQUENCE</scope>
    <source>
        <strain evidence="2">PSN243</strain>
    </source>
</reference>
<protein>
    <submittedName>
        <fullName evidence="2">DNA polymerase delta subunit 4</fullName>
    </submittedName>
</protein>
<evidence type="ECO:0000313" key="2">
    <source>
        <dbReference type="EMBL" id="KAK4455233.1"/>
    </source>
</evidence>
<proteinExistence type="predicted"/>
<comment type="caution">
    <text evidence="2">The sequence shown here is derived from an EMBL/GenBank/DDBJ whole genome shotgun (WGS) entry which is preliminary data.</text>
</comment>
<dbReference type="Pfam" id="PF04081">
    <property type="entry name" value="DNA_pol_delta_4"/>
    <property type="match status" value="1"/>
</dbReference>
<dbReference type="GO" id="GO:0006261">
    <property type="term" value="P:DNA-templated DNA replication"/>
    <property type="evidence" value="ECO:0007669"/>
    <property type="project" value="TreeGrafter"/>
</dbReference>
<sequence length="192" mass="21253">MPATRKSSRLSSGTAGKQSTLSFNHRVTKSVPKSAKEAALDKPSPLAKEIVPEPEAKDEKSVEEVPVAQVEDTKLEAPVKTEIESKAEKVSAKEIERYWSKIESARRAKATHKKHTEGLTTGEKVLRYFDVSSQYGPCIGIPRMKRWYRAEKLGLNPPIEVLAVLLREEASGNKDIERAHMDELMNSTAVGA</sequence>
<dbReference type="GO" id="GO:0043625">
    <property type="term" value="C:delta DNA polymerase complex"/>
    <property type="evidence" value="ECO:0007669"/>
    <property type="project" value="TreeGrafter"/>
</dbReference>
<reference evidence="2" key="1">
    <citation type="journal article" date="2023" name="Mol. Phylogenet. Evol.">
        <title>Genome-scale phylogeny and comparative genomics of the fungal order Sordariales.</title>
        <authorList>
            <person name="Hensen N."/>
            <person name="Bonometti L."/>
            <person name="Westerberg I."/>
            <person name="Brannstrom I.O."/>
            <person name="Guillou S."/>
            <person name="Cros-Aarteil S."/>
            <person name="Calhoun S."/>
            <person name="Haridas S."/>
            <person name="Kuo A."/>
            <person name="Mondo S."/>
            <person name="Pangilinan J."/>
            <person name="Riley R."/>
            <person name="LaButti K."/>
            <person name="Andreopoulos B."/>
            <person name="Lipzen A."/>
            <person name="Chen C."/>
            <person name="Yan M."/>
            <person name="Daum C."/>
            <person name="Ng V."/>
            <person name="Clum A."/>
            <person name="Steindorff A."/>
            <person name="Ohm R.A."/>
            <person name="Martin F."/>
            <person name="Silar P."/>
            <person name="Natvig D.O."/>
            <person name="Lalanne C."/>
            <person name="Gautier V."/>
            <person name="Ament-Velasquez S.L."/>
            <person name="Kruys A."/>
            <person name="Hutchinson M.I."/>
            <person name="Powell A.J."/>
            <person name="Barry K."/>
            <person name="Miller A.N."/>
            <person name="Grigoriev I.V."/>
            <person name="Debuchy R."/>
            <person name="Gladieux P."/>
            <person name="Hiltunen Thoren M."/>
            <person name="Johannesson H."/>
        </authorList>
    </citation>
    <scope>NUCLEOTIDE SEQUENCE</scope>
    <source>
        <strain evidence="2">PSN243</strain>
    </source>
</reference>
<dbReference type="Proteomes" id="UP001321760">
    <property type="component" value="Unassembled WGS sequence"/>
</dbReference>
<dbReference type="PANTHER" id="PTHR14303:SF0">
    <property type="entry name" value="DNA POLYMERASE DELTA SUBUNIT 4"/>
    <property type="match status" value="1"/>
</dbReference>
<keyword evidence="3" id="KW-1185">Reference proteome</keyword>
<evidence type="ECO:0000256" key="1">
    <source>
        <dbReference type="SAM" id="MobiDB-lite"/>
    </source>
</evidence>
<feature type="compositionally biased region" description="Basic and acidic residues" evidence="1">
    <location>
        <begin position="50"/>
        <end position="63"/>
    </location>
</feature>
<dbReference type="AlphaFoldDB" id="A0AAV9H6U8"/>
<dbReference type="GO" id="GO:0000731">
    <property type="term" value="P:DNA synthesis involved in DNA repair"/>
    <property type="evidence" value="ECO:0007669"/>
    <property type="project" value="InterPro"/>
</dbReference>
<name>A0AAV9H6U8_9PEZI</name>
<feature type="compositionally biased region" description="Polar residues" evidence="1">
    <location>
        <begin position="9"/>
        <end position="25"/>
    </location>
</feature>
<dbReference type="EMBL" id="MU865915">
    <property type="protein sequence ID" value="KAK4455233.1"/>
    <property type="molecule type" value="Genomic_DNA"/>
</dbReference>
<feature type="region of interest" description="Disordered" evidence="1">
    <location>
        <begin position="1"/>
        <end position="66"/>
    </location>
</feature>
<dbReference type="GO" id="GO:0003887">
    <property type="term" value="F:DNA-directed DNA polymerase activity"/>
    <property type="evidence" value="ECO:0007669"/>
    <property type="project" value="TreeGrafter"/>
</dbReference>
<accession>A0AAV9H6U8</accession>
<evidence type="ECO:0000313" key="3">
    <source>
        <dbReference type="Proteomes" id="UP001321760"/>
    </source>
</evidence>